<name>A0A5B9FV86_9FLAO</name>
<feature type="chain" id="PRO_5022962623" evidence="2">
    <location>
        <begin position="29"/>
        <end position="397"/>
    </location>
</feature>
<accession>A0A5B9FV86</accession>
<dbReference type="RefSeq" id="WP_147583126.1">
    <property type="nucleotide sequence ID" value="NZ_CP042831.1"/>
</dbReference>
<dbReference type="KEGG" id="fak:FUA48_08490"/>
<keyword evidence="4" id="KW-1185">Reference proteome</keyword>
<keyword evidence="2" id="KW-0732">Signal</keyword>
<sequence length="397" mass="45174">MKTFMKTKAIIAILFVVILASCSDPTSTNDLTTNSNLKVFQKDYKYYNYGMGDVNLKYFNINKKINSHSLILENNFQLMVEDIITSFNLAIEDFEKVSSIVFYGNNLNLTVNSNNITGFTLLKNINNSFITETYKIKNSQATLIEDLSKDYKNKIFIDVFGYITNKIDSNNNTFILVKDHPIQKSITLKDGEEENDYSLDLYLLDQFPIIFTYESASTHYCSESQCASQQSGFCTFQTDTEASECAKSSHEEDGPCPRDEWGDNPPEGDDDYTFVQSARAAMYSIRDNILSSSTKGQQYVDFYYKIGYVWKVTSAYQNNAADIKDLMDFIDRKSVLLITASSSTVIIDSSDATYLRSMIATLKNVHSNAEYQYIFTTLDNDLNTFENKTKADLLSLF</sequence>
<evidence type="ECO:0000256" key="2">
    <source>
        <dbReference type="SAM" id="SignalP"/>
    </source>
</evidence>
<reference evidence="3 4" key="1">
    <citation type="submission" date="2019-08" db="EMBL/GenBank/DDBJ databases">
        <title>Flavobacterium alkalisoli sp. nov., isolated from rhizosphere soil of Suaeda salsa.</title>
        <authorList>
            <person name="Sun J.-Q."/>
            <person name="Xu L."/>
        </authorList>
    </citation>
    <scope>NUCLEOTIDE SEQUENCE [LARGE SCALE GENOMIC DNA]</scope>
    <source>
        <strain evidence="3 4">XS-5</strain>
    </source>
</reference>
<evidence type="ECO:0000313" key="4">
    <source>
        <dbReference type="Proteomes" id="UP000321222"/>
    </source>
</evidence>
<dbReference type="Proteomes" id="UP000321222">
    <property type="component" value="Chromosome"/>
</dbReference>
<organism evidence="3 4">
    <name type="scientific">Flavobacterium alkalisoli</name>
    <dbReference type="NCBI Taxonomy" id="2602769"/>
    <lineage>
        <taxon>Bacteria</taxon>
        <taxon>Pseudomonadati</taxon>
        <taxon>Bacteroidota</taxon>
        <taxon>Flavobacteriia</taxon>
        <taxon>Flavobacteriales</taxon>
        <taxon>Flavobacteriaceae</taxon>
        <taxon>Flavobacterium</taxon>
    </lineage>
</organism>
<evidence type="ECO:0000313" key="3">
    <source>
        <dbReference type="EMBL" id="QEE49618.1"/>
    </source>
</evidence>
<evidence type="ECO:0000256" key="1">
    <source>
        <dbReference type="SAM" id="MobiDB-lite"/>
    </source>
</evidence>
<feature type="region of interest" description="Disordered" evidence="1">
    <location>
        <begin position="245"/>
        <end position="269"/>
    </location>
</feature>
<protein>
    <submittedName>
        <fullName evidence="3">Uncharacterized protein</fullName>
    </submittedName>
</protein>
<dbReference type="AlphaFoldDB" id="A0A5B9FV86"/>
<feature type="signal peptide" evidence="2">
    <location>
        <begin position="1"/>
        <end position="28"/>
    </location>
</feature>
<gene>
    <name evidence="3" type="ORF">FUA48_08490</name>
</gene>
<proteinExistence type="predicted"/>
<dbReference type="PROSITE" id="PS51257">
    <property type="entry name" value="PROKAR_LIPOPROTEIN"/>
    <property type="match status" value="1"/>
</dbReference>
<dbReference type="EMBL" id="CP042831">
    <property type="protein sequence ID" value="QEE49618.1"/>
    <property type="molecule type" value="Genomic_DNA"/>
</dbReference>
<feature type="compositionally biased region" description="Basic and acidic residues" evidence="1">
    <location>
        <begin position="247"/>
        <end position="261"/>
    </location>
</feature>